<feature type="active site" description="Proton acceptor" evidence="4">
    <location>
        <position position="205"/>
    </location>
</feature>
<sequence>MILTGTDPKVKVDDVAPENPHEVLRILTERAAAGSRPGARTDGYRVALAVEGGGMRGTISAGMALAVHEAGLLDSFDAVYGASAGAISGAWLLSGAPELLRGWADPVYARAMIRVGNPWRGRPIVDMHQLVEHVYVNVAPMDFATVLANPITLHPLATDVATGRATDLRPYLAAPADLRLALRASAALPLLAGPPVEFAGRRWFDAGLAESIPFRTALDQQATHVLVLRSRRAPAAVAVAVAAPSRGSHLVARTVLRRYPQPLRTAYLARAERLLADDLLLDAPHPAVLSVRPAADSPQVGRLAKDGPLLEAAFEAGRAAVHAALAAA</sequence>
<gene>
    <name evidence="6" type="ORF">C7C46_00870</name>
</gene>
<evidence type="ECO:0000256" key="2">
    <source>
        <dbReference type="ARBA" id="ARBA00022963"/>
    </source>
</evidence>
<evidence type="ECO:0000256" key="3">
    <source>
        <dbReference type="ARBA" id="ARBA00023098"/>
    </source>
</evidence>
<proteinExistence type="predicted"/>
<accession>A0A2V4NP98</accession>
<keyword evidence="1 4" id="KW-0378">Hydrolase</keyword>
<dbReference type="Proteomes" id="UP000248039">
    <property type="component" value="Unassembled WGS sequence"/>
</dbReference>
<feature type="short sequence motif" description="GXGXXG" evidence="4">
    <location>
        <begin position="52"/>
        <end position="57"/>
    </location>
</feature>
<dbReference type="Gene3D" id="3.40.1090.10">
    <property type="entry name" value="Cytosolic phospholipase A2 catalytic domain"/>
    <property type="match status" value="2"/>
</dbReference>
<keyword evidence="7" id="KW-1185">Reference proteome</keyword>
<dbReference type="InterPro" id="IPR016035">
    <property type="entry name" value="Acyl_Trfase/lysoPLipase"/>
</dbReference>
<evidence type="ECO:0000259" key="5">
    <source>
        <dbReference type="PROSITE" id="PS51635"/>
    </source>
</evidence>
<dbReference type="PROSITE" id="PS51635">
    <property type="entry name" value="PNPLA"/>
    <property type="match status" value="1"/>
</dbReference>
<evidence type="ECO:0000256" key="4">
    <source>
        <dbReference type="PROSITE-ProRule" id="PRU01161"/>
    </source>
</evidence>
<feature type="short sequence motif" description="GXSXG" evidence="4">
    <location>
        <begin position="81"/>
        <end position="85"/>
    </location>
</feature>
<dbReference type="InterPro" id="IPR002641">
    <property type="entry name" value="PNPLA_dom"/>
</dbReference>
<name>A0A2V4NP98_9ACTN</name>
<feature type="domain" description="PNPLA" evidence="5">
    <location>
        <begin position="48"/>
        <end position="218"/>
    </location>
</feature>
<dbReference type="EMBL" id="PYBW01000005">
    <property type="protein sequence ID" value="PYC88234.1"/>
    <property type="molecule type" value="Genomic_DNA"/>
</dbReference>
<reference evidence="6 7" key="1">
    <citation type="submission" date="2018-03" db="EMBL/GenBank/DDBJ databases">
        <title>Bioinformatic expansion and discovery of thiopeptide antibiotics.</title>
        <authorList>
            <person name="Schwalen C.J."/>
            <person name="Hudson G.A."/>
            <person name="Mitchell D.A."/>
        </authorList>
    </citation>
    <scope>NUCLEOTIDE SEQUENCE [LARGE SCALE GENOMIC DNA]</scope>
    <source>
        <strain evidence="6 7">ATCC 21389</strain>
    </source>
</reference>
<evidence type="ECO:0000256" key="1">
    <source>
        <dbReference type="ARBA" id="ARBA00022801"/>
    </source>
</evidence>
<evidence type="ECO:0000313" key="6">
    <source>
        <dbReference type="EMBL" id="PYC88234.1"/>
    </source>
</evidence>
<dbReference type="PANTHER" id="PTHR14226:SF64">
    <property type="entry name" value="PNPLA DOMAIN-CONTAINING PROTEIN"/>
    <property type="match status" value="1"/>
</dbReference>
<dbReference type="RefSeq" id="WP_110664584.1">
    <property type="nucleotide sequence ID" value="NZ_PYBW01000005.1"/>
</dbReference>
<comment type="caution">
    <text evidence="6">The sequence shown here is derived from an EMBL/GenBank/DDBJ whole genome shotgun (WGS) entry which is preliminary data.</text>
</comment>
<dbReference type="OrthoDB" id="4080114at2"/>
<feature type="active site" description="Nucleophile" evidence="4">
    <location>
        <position position="83"/>
    </location>
</feature>
<evidence type="ECO:0000313" key="7">
    <source>
        <dbReference type="Proteomes" id="UP000248039"/>
    </source>
</evidence>
<dbReference type="GO" id="GO:0016787">
    <property type="term" value="F:hydrolase activity"/>
    <property type="evidence" value="ECO:0007669"/>
    <property type="project" value="UniProtKB-UniRule"/>
</dbReference>
<dbReference type="Pfam" id="PF01734">
    <property type="entry name" value="Patatin"/>
    <property type="match status" value="1"/>
</dbReference>
<dbReference type="PANTHER" id="PTHR14226">
    <property type="entry name" value="NEUROPATHY TARGET ESTERASE/SWISS CHEESE D.MELANOGASTER"/>
    <property type="match status" value="1"/>
</dbReference>
<dbReference type="AlphaFoldDB" id="A0A2V4NP98"/>
<dbReference type="InterPro" id="IPR050301">
    <property type="entry name" value="NTE"/>
</dbReference>
<keyword evidence="2 4" id="KW-0442">Lipid degradation</keyword>
<dbReference type="SUPFAM" id="SSF52151">
    <property type="entry name" value="FabD/lysophospholipase-like"/>
    <property type="match status" value="1"/>
</dbReference>
<keyword evidence="3 4" id="KW-0443">Lipid metabolism</keyword>
<protein>
    <submittedName>
        <fullName evidence="6">Patatin</fullName>
    </submittedName>
</protein>
<comment type="caution">
    <text evidence="4">Lacks conserved residue(s) required for the propagation of feature annotation.</text>
</comment>
<dbReference type="GO" id="GO:0016042">
    <property type="term" value="P:lipid catabolic process"/>
    <property type="evidence" value="ECO:0007669"/>
    <property type="project" value="UniProtKB-UniRule"/>
</dbReference>
<organism evidence="6 7">
    <name type="scientific">Streptomyces tateyamensis</name>
    <dbReference type="NCBI Taxonomy" id="565073"/>
    <lineage>
        <taxon>Bacteria</taxon>
        <taxon>Bacillati</taxon>
        <taxon>Actinomycetota</taxon>
        <taxon>Actinomycetes</taxon>
        <taxon>Kitasatosporales</taxon>
        <taxon>Streptomycetaceae</taxon>
        <taxon>Streptomyces</taxon>
    </lineage>
</organism>